<dbReference type="GO" id="GO:0005886">
    <property type="term" value="C:plasma membrane"/>
    <property type="evidence" value="ECO:0007669"/>
    <property type="project" value="TreeGrafter"/>
</dbReference>
<accession>A0A6N1VGV0</accession>
<dbReference type="InterPro" id="IPR011701">
    <property type="entry name" value="MFS"/>
</dbReference>
<organism evidence="7 8">
    <name type="scientific">Oricola thermophila</name>
    <dbReference type="NCBI Taxonomy" id="2742145"/>
    <lineage>
        <taxon>Bacteria</taxon>
        <taxon>Pseudomonadati</taxon>
        <taxon>Pseudomonadota</taxon>
        <taxon>Alphaproteobacteria</taxon>
        <taxon>Hyphomicrobiales</taxon>
        <taxon>Ahrensiaceae</taxon>
        <taxon>Oricola</taxon>
    </lineage>
</organism>
<keyword evidence="3 5" id="KW-0472">Membrane</keyword>
<dbReference type="RefSeq" id="WP_175276283.1">
    <property type="nucleotide sequence ID" value="NZ_CP054836.1"/>
</dbReference>
<evidence type="ECO:0000256" key="4">
    <source>
        <dbReference type="SAM" id="MobiDB-lite"/>
    </source>
</evidence>
<feature type="region of interest" description="Disordered" evidence="4">
    <location>
        <begin position="402"/>
        <end position="427"/>
    </location>
</feature>
<dbReference type="InterPro" id="IPR036259">
    <property type="entry name" value="MFS_trans_sf"/>
</dbReference>
<evidence type="ECO:0000256" key="1">
    <source>
        <dbReference type="ARBA" id="ARBA00022692"/>
    </source>
</evidence>
<dbReference type="InterPro" id="IPR020846">
    <property type="entry name" value="MFS_dom"/>
</dbReference>
<proteinExistence type="predicted"/>
<dbReference type="Proteomes" id="UP000509367">
    <property type="component" value="Chromosome"/>
</dbReference>
<feature type="transmembrane region" description="Helical" evidence="5">
    <location>
        <begin position="230"/>
        <end position="250"/>
    </location>
</feature>
<feature type="transmembrane region" description="Helical" evidence="5">
    <location>
        <begin position="40"/>
        <end position="60"/>
    </location>
</feature>
<gene>
    <name evidence="7" type="ORF">HTY61_07945</name>
</gene>
<feature type="transmembrane region" description="Helical" evidence="5">
    <location>
        <begin position="262"/>
        <end position="281"/>
    </location>
</feature>
<dbReference type="Pfam" id="PF07690">
    <property type="entry name" value="MFS_1"/>
    <property type="match status" value="1"/>
</dbReference>
<feature type="domain" description="Major facilitator superfamily (MFS) profile" evidence="6">
    <location>
        <begin position="197"/>
        <end position="427"/>
    </location>
</feature>
<feature type="transmembrane region" description="Helical" evidence="5">
    <location>
        <begin position="154"/>
        <end position="176"/>
    </location>
</feature>
<evidence type="ECO:0000313" key="8">
    <source>
        <dbReference type="Proteomes" id="UP000509367"/>
    </source>
</evidence>
<dbReference type="InterPro" id="IPR047200">
    <property type="entry name" value="MFS_YcaD-like"/>
</dbReference>
<evidence type="ECO:0000259" key="6">
    <source>
        <dbReference type="PROSITE" id="PS50850"/>
    </source>
</evidence>
<evidence type="ECO:0000313" key="7">
    <source>
        <dbReference type="EMBL" id="QKV18389.1"/>
    </source>
</evidence>
<dbReference type="Gene3D" id="1.20.1250.20">
    <property type="entry name" value="MFS general substrate transporter like domains"/>
    <property type="match status" value="2"/>
</dbReference>
<dbReference type="PANTHER" id="PTHR23521">
    <property type="entry name" value="TRANSPORTER MFS SUPERFAMILY"/>
    <property type="match status" value="1"/>
</dbReference>
<dbReference type="PROSITE" id="PS50850">
    <property type="entry name" value="MFS"/>
    <property type="match status" value="1"/>
</dbReference>
<sequence length="427" mass="44939">MNLRPLVPLLVAASIMLAGNGVQGTLIAIRGAQEGFSTSLIGFMGTAYFGGFLLGCVMISRMLNAVGHIRTFAALAAIAASGTLLLVLLLNGPAWIAIRFVMGFCFSGLFTTIESWLNSSVDNSGRGRLLSIYRIIDIVAVTGAQFILPAFGTGGFTVFAVMAVMITMSLVPVSLADRSSPTPPRDIHFDMKGIWRLSPLACIGCLAIGATNSAFRLIGPVYAQDIGLSITSVATFMSAGIFGGAILQYPLGYWSDKHDRRVVLMAASGGAVVAGLFLGFGAGVSPIANYAGIFLFGAFALPLYSLSVAHANDYAEPTQYVMVSAGLMFCFSAGAMVGPFVSSFVVELYAPPALFTYTSAVHATLIVATLWRMRVRGPVPAARRGAFTMLLRTSPLLARLAGNGKMRKTDEPKQSTNPGDTAKDLSA</sequence>
<keyword evidence="1 5" id="KW-0812">Transmembrane</keyword>
<dbReference type="GO" id="GO:0022857">
    <property type="term" value="F:transmembrane transporter activity"/>
    <property type="evidence" value="ECO:0007669"/>
    <property type="project" value="InterPro"/>
</dbReference>
<evidence type="ECO:0000256" key="5">
    <source>
        <dbReference type="SAM" id="Phobius"/>
    </source>
</evidence>
<dbReference type="PANTHER" id="PTHR23521:SF3">
    <property type="entry name" value="MFS TRANSPORTER"/>
    <property type="match status" value="1"/>
</dbReference>
<feature type="transmembrane region" description="Helical" evidence="5">
    <location>
        <begin position="287"/>
        <end position="308"/>
    </location>
</feature>
<feature type="transmembrane region" description="Helical" evidence="5">
    <location>
        <begin position="320"/>
        <end position="341"/>
    </location>
</feature>
<dbReference type="EMBL" id="CP054836">
    <property type="protein sequence ID" value="QKV18389.1"/>
    <property type="molecule type" value="Genomic_DNA"/>
</dbReference>
<dbReference type="AlphaFoldDB" id="A0A6N1VGV0"/>
<feature type="transmembrane region" description="Helical" evidence="5">
    <location>
        <begin position="96"/>
        <end position="117"/>
    </location>
</feature>
<keyword evidence="2 5" id="KW-1133">Transmembrane helix</keyword>
<feature type="transmembrane region" description="Helical" evidence="5">
    <location>
        <begin position="129"/>
        <end position="148"/>
    </location>
</feature>
<keyword evidence="8" id="KW-1185">Reference proteome</keyword>
<dbReference type="CDD" id="cd17477">
    <property type="entry name" value="MFS_YcaD_like"/>
    <property type="match status" value="1"/>
</dbReference>
<reference evidence="7 8" key="1">
    <citation type="submission" date="2020-06" db="EMBL/GenBank/DDBJ databases">
        <title>Oricola thermophila sp. nov. isolated from a tidal sediments.</title>
        <authorList>
            <person name="Kwon K.K."/>
            <person name="Yang S.-H."/>
            <person name="Park M.-J."/>
        </authorList>
    </citation>
    <scope>NUCLEOTIDE SEQUENCE [LARGE SCALE GENOMIC DNA]</scope>
    <source>
        <strain evidence="7 8">MEBiC13590</strain>
    </source>
</reference>
<dbReference type="SUPFAM" id="SSF103473">
    <property type="entry name" value="MFS general substrate transporter"/>
    <property type="match status" value="1"/>
</dbReference>
<feature type="transmembrane region" description="Helical" evidence="5">
    <location>
        <begin position="72"/>
        <end position="90"/>
    </location>
</feature>
<feature type="transmembrane region" description="Helical" evidence="5">
    <location>
        <begin position="197"/>
        <end position="218"/>
    </location>
</feature>
<dbReference type="KEGG" id="orm:HTY61_07945"/>
<evidence type="ECO:0000256" key="2">
    <source>
        <dbReference type="ARBA" id="ARBA00022989"/>
    </source>
</evidence>
<feature type="transmembrane region" description="Helical" evidence="5">
    <location>
        <begin position="353"/>
        <end position="371"/>
    </location>
</feature>
<protein>
    <submittedName>
        <fullName evidence="7">MFS transporter</fullName>
    </submittedName>
</protein>
<name>A0A6N1VGV0_9HYPH</name>
<evidence type="ECO:0000256" key="3">
    <source>
        <dbReference type="ARBA" id="ARBA00023136"/>
    </source>
</evidence>